<dbReference type="GeneID" id="8240282"/>
<keyword evidence="7" id="KW-0812">Transmembrane</keyword>
<feature type="transmembrane region" description="Helical" evidence="7">
    <location>
        <begin position="706"/>
        <end position="727"/>
    </location>
</feature>
<dbReference type="eggNOG" id="KOG2124">
    <property type="taxonomic scope" value="Eukaryota"/>
</dbReference>
<evidence type="ECO:0000313" key="11">
    <source>
        <dbReference type="Proteomes" id="UP000009046"/>
    </source>
</evidence>
<feature type="transmembrane region" description="Helical" evidence="7">
    <location>
        <begin position="538"/>
        <end position="558"/>
    </location>
</feature>
<keyword evidence="7" id="KW-0472">Membrane</keyword>
<dbReference type="SUPFAM" id="SSF53649">
    <property type="entry name" value="Alkaline phosphatase-like"/>
    <property type="match status" value="1"/>
</dbReference>
<reference evidence="9" key="1">
    <citation type="submission" date="2007-04" db="EMBL/GenBank/DDBJ databases">
        <title>Annotation of Pediculus humanus corporis strain USDA.</title>
        <authorList>
            <person name="Kirkness E."/>
            <person name="Hannick L."/>
            <person name="Hass B."/>
            <person name="Bruggner R."/>
            <person name="Lawson D."/>
            <person name="Bidwell S."/>
            <person name="Joardar V."/>
            <person name="Caler E."/>
            <person name="Walenz B."/>
            <person name="Inman J."/>
            <person name="Schobel S."/>
            <person name="Galinsky K."/>
            <person name="Amedeo P."/>
            <person name="Strausberg R."/>
        </authorList>
    </citation>
    <scope>NUCLEOTIDE SEQUENCE</scope>
    <source>
        <strain evidence="9">USDA</strain>
    </source>
</reference>
<dbReference type="PANTHER" id="PTHR12250:SF0">
    <property type="entry name" value="GPI ETHANOLAMINE PHOSPHATE TRANSFERASE 1"/>
    <property type="match status" value="1"/>
</dbReference>
<keyword evidence="6 7" id="KW-0256">Endoplasmic reticulum</keyword>
<protein>
    <recommendedName>
        <fullName evidence="4 7">GPI ethanolamine phosphate transferase 1</fullName>
        <ecNumber evidence="7">2.-.-.-</ecNumber>
    </recommendedName>
</protein>
<dbReference type="CTD" id="8240282"/>
<dbReference type="UniPathway" id="UPA00196"/>
<feature type="transmembrane region" description="Helical" evidence="7">
    <location>
        <begin position="479"/>
        <end position="496"/>
    </location>
</feature>
<evidence type="ECO:0000256" key="4">
    <source>
        <dbReference type="ARBA" id="ARBA00020831"/>
    </source>
</evidence>
<accession>E0VGW6</accession>
<evidence type="ECO:0000256" key="3">
    <source>
        <dbReference type="ARBA" id="ARBA00008400"/>
    </source>
</evidence>
<evidence type="ECO:0000313" key="10">
    <source>
        <dbReference type="EnsemblMetazoa" id="PHUM194000-PA"/>
    </source>
</evidence>
<dbReference type="Pfam" id="PF04987">
    <property type="entry name" value="PigN"/>
    <property type="match status" value="1"/>
</dbReference>
<keyword evidence="11" id="KW-1185">Reference proteome</keyword>
<evidence type="ECO:0000256" key="2">
    <source>
        <dbReference type="ARBA" id="ARBA00004687"/>
    </source>
</evidence>
<evidence type="ECO:0000256" key="1">
    <source>
        <dbReference type="ARBA" id="ARBA00004477"/>
    </source>
</evidence>
<dbReference type="InterPro" id="IPR017852">
    <property type="entry name" value="GPI_EtnP_transferase_1_C"/>
</dbReference>
<dbReference type="Proteomes" id="UP000009046">
    <property type="component" value="Unassembled WGS sequence"/>
</dbReference>
<proteinExistence type="inferred from homology"/>
<evidence type="ECO:0000256" key="5">
    <source>
        <dbReference type="ARBA" id="ARBA00022502"/>
    </source>
</evidence>
<evidence type="ECO:0000313" key="9">
    <source>
        <dbReference type="EMBL" id="EEB12622.1"/>
    </source>
</evidence>
<dbReference type="KEGG" id="phu:Phum_PHUM194000"/>
<feature type="transmembrane region" description="Helical" evidence="7">
    <location>
        <begin position="426"/>
        <end position="442"/>
    </location>
</feature>
<dbReference type="EnsemblMetazoa" id="PHUM194000-RA">
    <property type="protein sequence ID" value="PHUM194000-PA"/>
    <property type="gene ID" value="PHUM194000"/>
</dbReference>
<feature type="transmembrane region" description="Helical" evidence="7">
    <location>
        <begin position="671"/>
        <end position="694"/>
    </location>
</feature>
<reference evidence="10" key="3">
    <citation type="submission" date="2020-05" db="UniProtKB">
        <authorList>
            <consortium name="EnsemblMetazoa"/>
        </authorList>
    </citation>
    <scope>IDENTIFICATION</scope>
    <source>
        <strain evidence="10">USDA</strain>
    </source>
</reference>
<sequence>MKNTIPDEKDLKNSSIKQWMDPLSKRVFLINVNGLTSNFLEYNSTPYIQEKVSQRGLFGIVSTNYYETNEGGLKTLLSGKKGYSSPFYWNRPKGFDSILEYSNCKCLMGDNLPGTKINCYFPEKDPLREFINYSKTLELKFQSNCFYVINFNIDPVLIEDYREKLKKMDDDIREVGEKIDESWENENSVTYIITSSRGSPLGYEGNMNAPLAAWGSGIAYSENVLFVRRTDLTAMLCVLAGVNFPPKLIGVVPLHLLQLNEYYQYEWTLYTIKHFENVLKLVDLTDQNVQSLELLPDQLFTRLNSIVNRIQSETSQKQIKMILWNLILNVLTNFHFLTVASHGGSGVIIKWNYKEIIFLFSSVVFTLIFFNEDLQYKIPSIFFAVLFLKNYTLIFRDQTKIQFNDLALTINVAYAAIFLIKCIGNAHGILVLMSFVIFCSFFRSSWTQFNIFVRLIHVASGIFLSFLPHRRVFGEMPKTWITSTVSLTFLACFWILFKHFKRKIDTHFKLTSLLIIFTFVHVHILYKYYYNPEIQNPFSYYIIILFLISAYTASGTLMERLMKIYLSFLVPIELLSIRVESIYYFLIVVQMFTFLFVEYHDDISSILKYTPSIFSSEPKIYKNYSSFSLRHLMFFTIYTYTSYHGMGHDPKFHPYDYYAISKFFYRYPESISTFLFAYKFFIPFFVPTISFMALSSLKEKNFDSRFVTFIWASDLMASFFLIVLAINKIFSIRLLPVNLIHVIIQQFSVVSVILSYFLGCFLLYPTERKNVETLQTISE</sequence>
<dbReference type="EC" id="2.-.-.-" evidence="7"/>
<dbReference type="HOGENOM" id="CLU_359556_0_0_1"/>
<dbReference type="InterPro" id="IPR007070">
    <property type="entry name" value="GPI_EtnP_transferase_1"/>
</dbReference>
<organism>
    <name type="scientific">Pediculus humanus subsp. corporis</name>
    <name type="common">Body louse</name>
    <dbReference type="NCBI Taxonomy" id="121224"/>
    <lineage>
        <taxon>Eukaryota</taxon>
        <taxon>Metazoa</taxon>
        <taxon>Ecdysozoa</taxon>
        <taxon>Arthropoda</taxon>
        <taxon>Hexapoda</taxon>
        <taxon>Insecta</taxon>
        <taxon>Pterygota</taxon>
        <taxon>Neoptera</taxon>
        <taxon>Paraneoptera</taxon>
        <taxon>Psocodea</taxon>
        <taxon>Troctomorpha</taxon>
        <taxon>Phthiraptera</taxon>
        <taxon>Anoplura</taxon>
        <taxon>Pediculidae</taxon>
        <taxon>Pediculus</taxon>
    </lineage>
</organism>
<comment type="pathway">
    <text evidence="2 7">Glycolipid biosynthesis; glycosylphosphatidylinositol-anchor biosynthesis.</text>
</comment>
<comment type="subcellular location">
    <subcellularLocation>
        <location evidence="1 7">Endoplasmic reticulum membrane</location>
        <topology evidence="1 7">Multi-pass membrane protein</topology>
    </subcellularLocation>
</comment>
<feature type="transmembrane region" description="Helical" evidence="7">
    <location>
        <begin position="376"/>
        <end position="394"/>
    </location>
</feature>
<dbReference type="RefSeq" id="XP_002425360.1">
    <property type="nucleotide sequence ID" value="XM_002425315.1"/>
</dbReference>
<gene>
    <name evidence="10" type="primary">8240282</name>
    <name evidence="9" type="ORF">Phum_PHUM194000</name>
</gene>
<dbReference type="GO" id="GO:0006506">
    <property type="term" value="P:GPI anchor biosynthetic process"/>
    <property type="evidence" value="ECO:0007669"/>
    <property type="project" value="UniProtKB-UniPathway"/>
</dbReference>
<evidence type="ECO:0000259" key="8">
    <source>
        <dbReference type="Pfam" id="PF04987"/>
    </source>
</evidence>
<dbReference type="EMBL" id="AAZO01002251">
    <property type="status" value="NOT_ANNOTATED_CDS"/>
    <property type="molecule type" value="Genomic_DNA"/>
</dbReference>
<dbReference type="InParanoid" id="E0VGW6"/>
<feature type="transmembrane region" description="Helical" evidence="7">
    <location>
        <begin position="352"/>
        <end position="370"/>
    </location>
</feature>
<dbReference type="Gene3D" id="3.40.720.10">
    <property type="entry name" value="Alkaline Phosphatase, subunit A"/>
    <property type="match status" value="1"/>
</dbReference>
<feature type="transmembrane region" description="Helical" evidence="7">
    <location>
        <begin position="579"/>
        <end position="597"/>
    </location>
</feature>
<dbReference type="GO" id="GO:0005789">
    <property type="term" value="C:endoplasmic reticulum membrane"/>
    <property type="evidence" value="ECO:0007669"/>
    <property type="project" value="UniProtKB-SubCell"/>
</dbReference>
<comment type="function">
    <text evidence="7">Ethanolamine phosphate transferase involved in glycosylphosphatidylinositol-anchor biosynthesis. Transfers ethanolamine phosphate to the first alpha-1,4-linked mannose of the glycosylphosphatidylinositol precursor of GPI-anchor.</text>
</comment>
<dbReference type="VEuPathDB" id="VectorBase:PHUM194000"/>
<keyword evidence="7" id="KW-0808">Transferase</keyword>
<dbReference type="EMBL" id="DS235152">
    <property type="protein sequence ID" value="EEB12622.1"/>
    <property type="molecule type" value="Genomic_DNA"/>
</dbReference>
<feature type="transmembrane region" description="Helical" evidence="7">
    <location>
        <begin position="508"/>
        <end position="526"/>
    </location>
</feature>
<evidence type="ECO:0000256" key="6">
    <source>
        <dbReference type="ARBA" id="ARBA00022824"/>
    </source>
</evidence>
<feature type="transmembrane region" description="Helical" evidence="7">
    <location>
        <begin position="449"/>
        <end position="467"/>
    </location>
</feature>
<dbReference type="AlphaFoldDB" id="E0VGW6"/>
<keyword evidence="7" id="KW-1133">Transmembrane helix</keyword>
<dbReference type="PANTHER" id="PTHR12250">
    <property type="entry name" value="PHOSPHATIDYLINOSITOL GLYCAN, CLASS N"/>
    <property type="match status" value="1"/>
</dbReference>
<feature type="transmembrane region" description="Helical" evidence="7">
    <location>
        <begin position="321"/>
        <end position="340"/>
    </location>
</feature>
<keyword evidence="5 7" id="KW-0337">GPI-anchor biosynthesis</keyword>
<comment type="similarity">
    <text evidence="3 7">Belongs to the PIGG/PIGN/PIGO family. PIGN subfamily.</text>
</comment>
<name>E0VGW6_PEDHC</name>
<feature type="transmembrane region" description="Helical" evidence="7">
    <location>
        <begin position="739"/>
        <end position="764"/>
    </location>
</feature>
<dbReference type="InterPro" id="IPR017850">
    <property type="entry name" value="Alkaline_phosphatase_core_sf"/>
</dbReference>
<reference evidence="9" key="2">
    <citation type="submission" date="2007-04" db="EMBL/GenBank/DDBJ databases">
        <title>The genome of the human body louse.</title>
        <authorList>
            <consortium name="The Human Body Louse Genome Consortium"/>
            <person name="Kirkness E."/>
            <person name="Walenz B."/>
            <person name="Hass B."/>
            <person name="Bruggner R."/>
            <person name="Strausberg R."/>
        </authorList>
    </citation>
    <scope>NUCLEOTIDE SEQUENCE</scope>
    <source>
        <strain evidence="9">USDA</strain>
    </source>
</reference>
<dbReference type="STRING" id="121224.E0VGW6"/>
<feature type="domain" description="GPI ethanolamine phosphate transferase 1 C-terminal" evidence="8">
    <location>
        <begin position="413"/>
        <end position="721"/>
    </location>
</feature>
<evidence type="ECO:0000256" key="7">
    <source>
        <dbReference type="RuleBase" id="RU367138"/>
    </source>
</evidence>
<dbReference type="GO" id="GO:0051377">
    <property type="term" value="F:mannose-ethanolamine phosphotransferase activity"/>
    <property type="evidence" value="ECO:0007669"/>
    <property type="project" value="UniProtKB-UniRule"/>
</dbReference>